<feature type="region of interest" description="Disordered" evidence="1">
    <location>
        <begin position="1"/>
        <end position="24"/>
    </location>
</feature>
<reference evidence="2 3" key="1">
    <citation type="submission" date="2013-03" db="EMBL/GenBank/DDBJ databases">
        <authorList>
            <person name="Warren W."/>
            <person name="Wilson R.K."/>
        </authorList>
    </citation>
    <scope>NUCLEOTIDE SEQUENCE</scope>
</reference>
<sequence length="149" mass="15972">METSVKTPASGASCAPSPRGAASLGQEDSPLAFLASSLRDPLMTLSAFNLADLSPTGSPSFVYFILLFFETESRSVTQAGGQWHNLSSLQLPPPRFKQFLCLSLPSSWDYRHLPPRVANFRIFSRDGVCHVGQAGLELLASSDLPASAT</sequence>
<dbReference type="AlphaFoldDB" id="A0A7N9D071"/>
<evidence type="ECO:0000313" key="3">
    <source>
        <dbReference type="Proteomes" id="UP000233100"/>
    </source>
</evidence>
<evidence type="ECO:0000256" key="1">
    <source>
        <dbReference type="SAM" id="MobiDB-lite"/>
    </source>
</evidence>
<dbReference type="GeneTree" id="ENSGT00940000161627"/>
<name>A0A7N9D071_MACFA</name>
<evidence type="ECO:0000313" key="2">
    <source>
        <dbReference type="Ensembl" id="ENSMFAP00000058320.1"/>
    </source>
</evidence>
<protein>
    <submittedName>
        <fullName evidence="2">Uncharacterized protein</fullName>
    </submittedName>
</protein>
<dbReference type="PANTHER" id="PTHR46254:SF3">
    <property type="entry name" value="SECRETED PROTEIN"/>
    <property type="match status" value="1"/>
</dbReference>
<dbReference type="PRINTS" id="PR02045">
    <property type="entry name" value="F138DOMAIN"/>
</dbReference>
<dbReference type="Proteomes" id="UP000233100">
    <property type="component" value="Chromosome 11"/>
</dbReference>
<accession>A0A7N9D071</accession>
<keyword evidence="3" id="KW-1185">Reference proteome</keyword>
<dbReference type="PANTHER" id="PTHR46254">
    <property type="entry name" value="PROTEIN GVQW1-RELATED"/>
    <property type="match status" value="1"/>
</dbReference>
<organism evidence="2 3">
    <name type="scientific">Macaca fascicularis</name>
    <name type="common">Crab-eating macaque</name>
    <name type="synonym">Cynomolgus monkey</name>
    <dbReference type="NCBI Taxonomy" id="9541"/>
    <lineage>
        <taxon>Eukaryota</taxon>
        <taxon>Metazoa</taxon>
        <taxon>Chordata</taxon>
        <taxon>Craniata</taxon>
        <taxon>Vertebrata</taxon>
        <taxon>Euteleostomi</taxon>
        <taxon>Mammalia</taxon>
        <taxon>Eutheria</taxon>
        <taxon>Euarchontoglires</taxon>
        <taxon>Primates</taxon>
        <taxon>Haplorrhini</taxon>
        <taxon>Catarrhini</taxon>
        <taxon>Cercopithecidae</taxon>
        <taxon>Cercopithecinae</taxon>
        <taxon>Macaca</taxon>
    </lineage>
</organism>
<reference evidence="2" key="2">
    <citation type="submission" date="2025-08" db="UniProtKB">
        <authorList>
            <consortium name="Ensembl"/>
        </authorList>
    </citation>
    <scope>IDENTIFICATION</scope>
</reference>
<reference evidence="2" key="3">
    <citation type="submission" date="2025-09" db="UniProtKB">
        <authorList>
            <consortium name="Ensembl"/>
        </authorList>
    </citation>
    <scope>IDENTIFICATION</scope>
</reference>
<proteinExistence type="predicted"/>
<dbReference type="Ensembl" id="ENSMFAT00000088322.1">
    <property type="protein sequence ID" value="ENSMFAP00000058320.1"/>
    <property type="gene ID" value="ENSMFAG00000056324.1"/>
</dbReference>